<feature type="transmembrane region" description="Helical" evidence="5">
    <location>
        <begin position="223"/>
        <end position="240"/>
    </location>
</feature>
<keyword evidence="4 5" id="KW-0472">Membrane</keyword>
<feature type="transmembrane region" description="Helical" evidence="5">
    <location>
        <begin position="124"/>
        <end position="143"/>
    </location>
</feature>
<dbReference type="AlphaFoldDB" id="A0AAJ1WZ41"/>
<feature type="region of interest" description="Disordered" evidence="6">
    <location>
        <begin position="1"/>
        <end position="23"/>
    </location>
</feature>
<dbReference type="GO" id="GO:0005886">
    <property type="term" value="C:plasma membrane"/>
    <property type="evidence" value="ECO:0007669"/>
    <property type="project" value="UniProtKB-SubCell"/>
</dbReference>
<feature type="transmembrane region" description="Helical" evidence="5">
    <location>
        <begin position="28"/>
        <end position="50"/>
    </location>
</feature>
<comment type="subcellular location">
    <subcellularLocation>
        <location evidence="5">Cell membrane</location>
        <topology evidence="5">Multi-pass membrane protein</topology>
    </subcellularLocation>
</comment>
<evidence type="ECO:0000256" key="6">
    <source>
        <dbReference type="SAM" id="MobiDB-lite"/>
    </source>
</evidence>
<keyword evidence="3 5" id="KW-1133">Transmembrane helix</keyword>
<evidence type="ECO:0000256" key="4">
    <source>
        <dbReference type="ARBA" id="ARBA00023136"/>
    </source>
</evidence>
<evidence type="ECO:0000313" key="7">
    <source>
        <dbReference type="EMBL" id="MDQ1103253.1"/>
    </source>
</evidence>
<dbReference type="RefSeq" id="WP_307198683.1">
    <property type="nucleotide sequence ID" value="NZ_JAUTAN010000001.1"/>
</dbReference>
<evidence type="ECO:0000256" key="1">
    <source>
        <dbReference type="ARBA" id="ARBA00022475"/>
    </source>
</evidence>
<evidence type="ECO:0000256" key="3">
    <source>
        <dbReference type="ARBA" id="ARBA00022989"/>
    </source>
</evidence>
<reference evidence="7" key="1">
    <citation type="submission" date="2023-07" db="EMBL/GenBank/DDBJ databases">
        <title>Functional and genomic diversity of the sorghum phyllosphere microbiome.</title>
        <authorList>
            <person name="Shade A."/>
        </authorList>
    </citation>
    <scope>NUCLEOTIDE SEQUENCE</scope>
    <source>
        <strain evidence="7">SORGH_AS_1067</strain>
    </source>
</reference>
<dbReference type="GO" id="GO:0005576">
    <property type="term" value="C:extracellular region"/>
    <property type="evidence" value="ECO:0007669"/>
    <property type="project" value="TreeGrafter"/>
</dbReference>
<comment type="similarity">
    <text evidence="5">Belongs to the UPF0182 family.</text>
</comment>
<comment type="caution">
    <text evidence="7">The sequence shown here is derived from an EMBL/GenBank/DDBJ whole genome shotgun (WGS) entry which is preliminary data.</text>
</comment>
<organism evidence="7 8">
    <name type="scientific">Nocardioides zeae</name>
    <dbReference type="NCBI Taxonomy" id="1457234"/>
    <lineage>
        <taxon>Bacteria</taxon>
        <taxon>Bacillati</taxon>
        <taxon>Actinomycetota</taxon>
        <taxon>Actinomycetes</taxon>
        <taxon>Propionibacteriales</taxon>
        <taxon>Nocardioidaceae</taxon>
        <taxon>Nocardioides</taxon>
    </lineage>
</organism>
<dbReference type="HAMAP" id="MF_01600">
    <property type="entry name" value="UPF0182"/>
    <property type="match status" value="1"/>
</dbReference>
<keyword evidence="1 5" id="KW-1003">Cell membrane</keyword>
<feature type="transmembrane region" description="Helical" evidence="5">
    <location>
        <begin position="70"/>
        <end position="95"/>
    </location>
</feature>
<proteinExistence type="inferred from homology"/>
<feature type="transmembrane region" description="Helical" evidence="5">
    <location>
        <begin position="270"/>
        <end position="287"/>
    </location>
</feature>
<gene>
    <name evidence="7" type="ORF">QE405_000537</name>
</gene>
<dbReference type="Proteomes" id="UP001239215">
    <property type="component" value="Unassembled WGS sequence"/>
</dbReference>
<feature type="region of interest" description="Disordered" evidence="6">
    <location>
        <begin position="906"/>
        <end position="938"/>
    </location>
</feature>
<dbReference type="PANTHER" id="PTHR39344">
    <property type="entry name" value="UPF0182 PROTEIN SLL1060"/>
    <property type="match status" value="1"/>
</dbReference>
<dbReference type="Pfam" id="PF03699">
    <property type="entry name" value="UPF0182"/>
    <property type="match status" value="1"/>
</dbReference>
<feature type="transmembrane region" description="Helical" evidence="5">
    <location>
        <begin position="177"/>
        <end position="203"/>
    </location>
</feature>
<feature type="compositionally biased region" description="Acidic residues" evidence="6">
    <location>
        <begin position="908"/>
        <end position="927"/>
    </location>
</feature>
<evidence type="ECO:0000256" key="5">
    <source>
        <dbReference type="HAMAP-Rule" id="MF_01600"/>
    </source>
</evidence>
<keyword evidence="2 5" id="KW-0812">Transmembrane</keyword>
<dbReference type="PANTHER" id="PTHR39344:SF1">
    <property type="entry name" value="UPF0182 PROTEIN SLL1060"/>
    <property type="match status" value="1"/>
</dbReference>
<evidence type="ECO:0000313" key="8">
    <source>
        <dbReference type="Proteomes" id="UP001239215"/>
    </source>
</evidence>
<feature type="compositionally biased region" description="Acidic residues" evidence="6">
    <location>
        <begin position="994"/>
        <end position="1008"/>
    </location>
</feature>
<accession>A0AAJ1WZ41</accession>
<protein>
    <recommendedName>
        <fullName evidence="5">UPF0182 protein QE405_000537</fullName>
    </recommendedName>
</protein>
<dbReference type="EMBL" id="JAUTAN010000001">
    <property type="protein sequence ID" value="MDQ1103253.1"/>
    <property type="molecule type" value="Genomic_DNA"/>
</dbReference>
<dbReference type="InterPro" id="IPR005372">
    <property type="entry name" value="UPF0182"/>
</dbReference>
<feature type="region of interest" description="Disordered" evidence="6">
    <location>
        <begin position="986"/>
        <end position="1008"/>
    </location>
</feature>
<sequence>MSELFDPGPRRPGRGSGGRPAPSGRSRALLITAVVIVALLVLLAGFSTFWTERLWYDSIGYSSVFSTLVWTRIGLFSLFGVLMAGIVSLNMYLAYRFRPTFRPPSGEQTSLDRYREAVTPVRRWLLAIIGALMGVFAGTSASGQWRDYQLWRNAQDFGSDDPFFGKDLGFYVFQLPWLHFLVDFTMAALVVAIMGAVVVHYLYGGVRLQAARDKLSSPAQIQLSILVGLLVLVKGVDYFLDRYDLLSATGGYIDGMGYTDENAVLPAKNILMGIAVICAVLFFLNVWRRTWMLPTVGLGLLVLSSILLGMIWPAIMERFQVLPTQADKEAPYIEKHLAATKDAFGIADVEISEFTAQTDLSNTDESTRSALADTVAASGGVRLVDPAVVPRTFNQLQQVRGYYTVPEVLDVDTYDIDGIERDVVLGVRELNQQGIPDGSQNWANLHTVYTHGYGVIAAYGNQKRADNEQIVAGDPAWAEEGLPPSGDLSNLDEDGYEGRIYFGENSPSYSIVGKANEDANSVEFDVPQGEGGQTTTTYDGADGVPVGGLFNKLLYAVKFGEPNIVLSGRVNENSRILYDREPQRRVEKAAPWLTVDNDALPAVVDGRVVWIIDGYTTTDQFPLSNSESFDEMTDDSLADNNPFQTVPTDEINYIRNAVKATVDAYDGTVTLYAWDEEDPILKAWMSAFPGTVKDKDDISEGLLNHMRYPEDMFKVQRYQLASYHVDTANEFYEGSDRWAVPVDPNDQSSLQPPYRLSVPSDDPLVPDTFSITSVFTPNNRQNLAAFVSVDGDASADSYGTFRVRRLSSTSQVDGPGQISNQIQSDEGVSQAVLPLNNQNNTEVVYGNLLTLPVGNSLLYVQPIYSLRTSGDAAYPILRFVSVSFGGDTVGVGATLGEALSSVLGVDPPSEEVIEDPDDEGQGGEDPDTGGTPSTEPLEDQVASLLADADADFAAADEALSGGDLAGYQELIESGRTKVERALQLAQDLPGAGDVTDEPTDEPPVESTE</sequence>
<evidence type="ECO:0000256" key="2">
    <source>
        <dbReference type="ARBA" id="ARBA00022692"/>
    </source>
</evidence>
<name>A0AAJ1WZ41_9ACTN</name>
<feature type="transmembrane region" description="Helical" evidence="5">
    <location>
        <begin position="296"/>
        <end position="315"/>
    </location>
</feature>